<feature type="region of interest" description="Disordered" evidence="1">
    <location>
        <begin position="31"/>
        <end position="82"/>
    </location>
</feature>
<protein>
    <submittedName>
        <fullName evidence="2">Uncharacterized protein</fullName>
    </submittedName>
</protein>
<evidence type="ECO:0000313" key="3">
    <source>
        <dbReference type="Proteomes" id="UP000712281"/>
    </source>
</evidence>
<organism evidence="2 3">
    <name type="scientific">Brassica cretica</name>
    <name type="common">Mustard</name>
    <dbReference type="NCBI Taxonomy" id="69181"/>
    <lineage>
        <taxon>Eukaryota</taxon>
        <taxon>Viridiplantae</taxon>
        <taxon>Streptophyta</taxon>
        <taxon>Embryophyta</taxon>
        <taxon>Tracheophyta</taxon>
        <taxon>Spermatophyta</taxon>
        <taxon>Magnoliopsida</taxon>
        <taxon>eudicotyledons</taxon>
        <taxon>Gunneridae</taxon>
        <taxon>Pentapetalae</taxon>
        <taxon>rosids</taxon>
        <taxon>malvids</taxon>
        <taxon>Brassicales</taxon>
        <taxon>Brassicaceae</taxon>
        <taxon>Brassiceae</taxon>
        <taxon>Brassica</taxon>
    </lineage>
</organism>
<proteinExistence type="predicted"/>
<dbReference type="AlphaFoldDB" id="A0A8S9H4N5"/>
<reference evidence="2" key="1">
    <citation type="submission" date="2019-12" db="EMBL/GenBank/DDBJ databases">
        <title>Genome sequencing and annotation of Brassica cretica.</title>
        <authorList>
            <person name="Studholme D.J."/>
            <person name="Sarris P.F."/>
        </authorList>
    </citation>
    <scope>NUCLEOTIDE SEQUENCE</scope>
    <source>
        <strain evidence="2">PFS-001/15</strain>
        <tissue evidence="2">Leaf</tissue>
    </source>
</reference>
<comment type="caution">
    <text evidence="2">The sequence shown here is derived from an EMBL/GenBank/DDBJ whole genome shotgun (WGS) entry which is preliminary data.</text>
</comment>
<dbReference type="Proteomes" id="UP000712281">
    <property type="component" value="Unassembled WGS sequence"/>
</dbReference>
<evidence type="ECO:0000313" key="2">
    <source>
        <dbReference type="EMBL" id="KAF2553495.1"/>
    </source>
</evidence>
<dbReference type="EMBL" id="QGKW02001988">
    <property type="protein sequence ID" value="KAF2553495.1"/>
    <property type="molecule type" value="Genomic_DNA"/>
</dbReference>
<feature type="compositionally biased region" description="Polar residues" evidence="1">
    <location>
        <begin position="67"/>
        <end position="76"/>
    </location>
</feature>
<gene>
    <name evidence="2" type="ORF">F2Q68_00033689</name>
</gene>
<sequence length="82" mass="9255">MVGKTHGQCKMAKQNQQLAALQEINDRIAQLRKRNKAQGQRPQQGEGRFGDAPKAVYVDPKPPDPSRINQHPTSQPHTHHEE</sequence>
<name>A0A8S9H4N5_BRACR</name>
<accession>A0A8S9H4N5</accession>
<evidence type="ECO:0000256" key="1">
    <source>
        <dbReference type="SAM" id="MobiDB-lite"/>
    </source>
</evidence>